<dbReference type="InterPro" id="IPR017892">
    <property type="entry name" value="Pkinase_C"/>
</dbReference>
<dbReference type="Gene3D" id="1.10.287.160">
    <property type="entry name" value="HR1 repeat"/>
    <property type="match status" value="2"/>
</dbReference>
<feature type="coiled-coil region" evidence="10">
    <location>
        <begin position="90"/>
        <end position="117"/>
    </location>
</feature>
<feature type="compositionally biased region" description="Pro residues" evidence="11">
    <location>
        <begin position="846"/>
        <end position="856"/>
    </location>
</feature>
<dbReference type="Proteomes" id="UP001432027">
    <property type="component" value="Unassembled WGS sequence"/>
</dbReference>
<proteinExistence type="predicted"/>
<dbReference type="InterPro" id="IPR000719">
    <property type="entry name" value="Prot_kinase_dom"/>
</dbReference>
<dbReference type="InterPro" id="IPR008271">
    <property type="entry name" value="Ser/Thr_kinase_AS"/>
</dbReference>
<feature type="binding site" evidence="9">
    <location>
        <position position="925"/>
    </location>
    <ligand>
        <name>ATP</name>
        <dbReference type="ChEBI" id="CHEBI:30616"/>
    </ligand>
</feature>
<dbReference type="FunFam" id="1.10.510.10:FF:000038">
    <property type="entry name" value="serine/threonine-protein kinase N2 isoform X1"/>
    <property type="match status" value="1"/>
</dbReference>
<evidence type="ECO:0000256" key="2">
    <source>
        <dbReference type="ARBA" id="ARBA00022553"/>
    </source>
</evidence>
<dbReference type="InterPro" id="IPR000961">
    <property type="entry name" value="AGC-kinase_C"/>
</dbReference>
<evidence type="ECO:0000313" key="14">
    <source>
        <dbReference type="EMBL" id="GMT03632.1"/>
    </source>
</evidence>
<dbReference type="InterPro" id="IPR017441">
    <property type="entry name" value="Protein_kinase_ATP_BS"/>
</dbReference>
<evidence type="ECO:0000256" key="3">
    <source>
        <dbReference type="ARBA" id="ARBA00022679"/>
    </source>
</evidence>
<dbReference type="PROSITE" id="PS50011">
    <property type="entry name" value="PROTEIN_KINASE_DOM"/>
    <property type="match status" value="1"/>
</dbReference>
<evidence type="ECO:0000256" key="5">
    <source>
        <dbReference type="ARBA" id="ARBA00022777"/>
    </source>
</evidence>
<dbReference type="PANTHER" id="PTHR24351">
    <property type="entry name" value="RIBOSOMAL PROTEIN S6 KINASE"/>
    <property type="match status" value="1"/>
</dbReference>
<feature type="domain" description="Protein kinase" evidence="12">
    <location>
        <begin position="892"/>
        <end position="1155"/>
    </location>
</feature>
<feature type="domain" description="AGC-kinase C-terminal" evidence="13">
    <location>
        <begin position="1158"/>
        <end position="1227"/>
    </location>
</feature>
<gene>
    <name evidence="14" type="ORF">PENTCL1PPCAC_25806</name>
</gene>
<feature type="compositionally biased region" description="Low complexity" evidence="11">
    <location>
        <begin position="857"/>
        <end position="875"/>
    </location>
</feature>
<dbReference type="SUPFAM" id="SSF56112">
    <property type="entry name" value="Protein kinase-like (PK-like)"/>
    <property type="match status" value="1"/>
</dbReference>
<dbReference type="InterPro" id="IPR011072">
    <property type="entry name" value="HR1_rho-bd"/>
</dbReference>
<feature type="region of interest" description="Disordered" evidence="11">
    <location>
        <begin position="839"/>
        <end position="875"/>
    </location>
</feature>
<dbReference type="SUPFAM" id="SSF46585">
    <property type="entry name" value="HR1 repeat"/>
    <property type="match status" value="2"/>
</dbReference>
<organism evidence="14 15">
    <name type="scientific">Pristionchus entomophagus</name>
    <dbReference type="NCBI Taxonomy" id="358040"/>
    <lineage>
        <taxon>Eukaryota</taxon>
        <taxon>Metazoa</taxon>
        <taxon>Ecdysozoa</taxon>
        <taxon>Nematoda</taxon>
        <taxon>Chromadorea</taxon>
        <taxon>Rhabditida</taxon>
        <taxon>Rhabditina</taxon>
        <taxon>Diplogasteromorpha</taxon>
        <taxon>Diplogasteroidea</taxon>
        <taxon>Neodiplogasteridae</taxon>
        <taxon>Pristionchus</taxon>
    </lineage>
</organism>
<dbReference type="GO" id="GO:0007165">
    <property type="term" value="P:signal transduction"/>
    <property type="evidence" value="ECO:0007669"/>
    <property type="project" value="InterPro"/>
</dbReference>
<dbReference type="GO" id="GO:0005524">
    <property type="term" value="F:ATP binding"/>
    <property type="evidence" value="ECO:0007669"/>
    <property type="project" value="UniProtKB-UniRule"/>
</dbReference>
<dbReference type="Gene3D" id="1.10.510.10">
    <property type="entry name" value="Transferase(Phosphotransferase) domain 1"/>
    <property type="match status" value="1"/>
</dbReference>
<feature type="region of interest" description="Disordered" evidence="11">
    <location>
        <begin position="711"/>
        <end position="811"/>
    </location>
</feature>
<comment type="catalytic activity">
    <reaction evidence="7">
        <text>L-threonyl-[protein] + ATP = O-phospho-L-threonyl-[protein] + ADP + H(+)</text>
        <dbReference type="Rhea" id="RHEA:46608"/>
        <dbReference type="Rhea" id="RHEA-COMP:11060"/>
        <dbReference type="Rhea" id="RHEA-COMP:11605"/>
        <dbReference type="ChEBI" id="CHEBI:15378"/>
        <dbReference type="ChEBI" id="CHEBI:30013"/>
        <dbReference type="ChEBI" id="CHEBI:30616"/>
        <dbReference type="ChEBI" id="CHEBI:61977"/>
        <dbReference type="ChEBI" id="CHEBI:456216"/>
        <dbReference type="EC" id="2.7.11.13"/>
    </reaction>
</comment>
<protein>
    <recommendedName>
        <fullName evidence="16">Protein kinase C</fullName>
    </recommendedName>
</protein>
<evidence type="ECO:0000256" key="11">
    <source>
        <dbReference type="SAM" id="MobiDB-lite"/>
    </source>
</evidence>
<feature type="compositionally biased region" description="Polar residues" evidence="11">
    <location>
        <begin position="428"/>
        <end position="437"/>
    </location>
</feature>
<reference evidence="14" key="1">
    <citation type="submission" date="2023-10" db="EMBL/GenBank/DDBJ databases">
        <title>Genome assembly of Pristionchus species.</title>
        <authorList>
            <person name="Yoshida K."/>
            <person name="Sommer R.J."/>
        </authorList>
    </citation>
    <scope>NUCLEOTIDE SEQUENCE</scope>
    <source>
        <strain evidence="14">RS0144</strain>
    </source>
</reference>
<dbReference type="FunFam" id="3.30.200.20:FF:000058">
    <property type="entry name" value="Putative serine/threonine-protein kinase N2"/>
    <property type="match status" value="1"/>
</dbReference>
<keyword evidence="1" id="KW-0723">Serine/threonine-protein kinase</keyword>
<feature type="compositionally biased region" description="Basic and acidic residues" evidence="11">
    <location>
        <begin position="731"/>
        <end position="745"/>
    </location>
</feature>
<keyword evidence="10" id="KW-0175">Coiled coil</keyword>
<dbReference type="InterPro" id="IPR036274">
    <property type="entry name" value="HR1_rpt_sf"/>
</dbReference>
<dbReference type="PROSITE" id="PS00108">
    <property type="entry name" value="PROTEIN_KINASE_ST"/>
    <property type="match status" value="1"/>
</dbReference>
<sequence length="1227" mass="135531">AAEKRSFDHLLVTARMVDVASSWSAGGQRDDSISNGGSIPSEVADLARKYEYVLPDPRCSLQRVVVDLKLKIRNSVKVQMRIKQGAVQLAKATKRNCDLMKKELRDLSDTISEMQEDLQVLNVYDTGAFDEADSNNSPVTEDAPTAGSATVYCSSAAEENEDGGGGANENAAPNPRLLALQEELEKELKMKKSLERILTLNAGTKVMDDSKGLLDDSKAKIALLRMQIEKLNNQEAMELTTGKDARSHTELMIEDLLFRLRKETVLVDGARKAKRALTMQKKTDQKGLLDATQTLHQSEEKLDLIRLALLKYSEQLGEESAVLRRSVRDEVAESRRLASTPSMPISTIPSGSATVPRPFSSPPPSAPSSPVSESPGKCASLPRTFGRRQSLFPPTLAVSGRLEVRLIGCQNLLSEVPERAARERDSALLSSSMTTSGGADALRRQMRGSRTARWSVQQPSQTPPTPLSQLRHVGAWCASTDTVSLAAADSPMQRGGGGAAAVYYSPPRAATAAAAALPLPMVECRHLYHAAYASHTACDDSCLAMGRVVTLLQTPSSTADGHGHRHQQRHDDGKPPMASHRRSTSHQSGLMSSASKLPQQTDDIFAVLRLDSKVVGHTEARPLSQQAWDQRFSIELDRSKELEMEVYYKDARSMVAFTAVKLGALVEPNDRAGMVLHLEPHGDLFAEFKYLNPVVSRKPKLERQKRLFRVKERGGTGKTRSGWRSLLGGSTRDRTSERETDDLQERLGPLDLGKGGYSPQGRTTAAGGGTTTPDRPSIYGGDASPRTIPSSPLAKPGFITQKSLGGSSYGLREDEIPQYNAEQRRQSSPAVKAYQLYQAEGQSGPPARPPPPPPPHASSTPSSSRAAAAAATKPGEHAPVVASDVNLSIDHFRLISVLGRGHFGKVILAQLNSPVHSGSDYFALKVLKKGDILARDEVESIMVERRIFECASRARHPFLVNLFACIQSREHVFFVMEYSMGGDLMRHIHDDIFTEERSCFYAACVLLGLKFLHENNIIYRDLKLDNLLMDKDGYVKLADFGLCKEKMGPHDRTSTFCGTPEFLAPEILTDSSYTRAIDWWGLGVLIFEMLVGEPPFSGEDEEEIFDSIVNDDVRYPRFLSIESISIMRRLMRKTPEKRIGTGEKDAAEVQSQRFFKHINWDWDKLLAKKLKPPFVPTIRNMEDVSNFDDEFTHEKPRFSSAKDKRVISSVDQTQFREFDFSLIAERF</sequence>
<keyword evidence="3" id="KW-0808">Transferase</keyword>
<dbReference type="SMART" id="SM00742">
    <property type="entry name" value="Hr1"/>
    <property type="match status" value="2"/>
</dbReference>
<feature type="compositionally biased region" description="Low complexity" evidence="11">
    <location>
        <begin position="339"/>
        <end position="358"/>
    </location>
</feature>
<evidence type="ECO:0000256" key="4">
    <source>
        <dbReference type="ARBA" id="ARBA00022741"/>
    </source>
</evidence>
<evidence type="ECO:0000256" key="6">
    <source>
        <dbReference type="ARBA" id="ARBA00022840"/>
    </source>
</evidence>
<comment type="catalytic activity">
    <reaction evidence="8">
        <text>L-seryl-[protein] + ATP = O-phospho-L-seryl-[protein] + ADP + H(+)</text>
        <dbReference type="Rhea" id="RHEA:17989"/>
        <dbReference type="Rhea" id="RHEA-COMP:9863"/>
        <dbReference type="Rhea" id="RHEA-COMP:11604"/>
        <dbReference type="ChEBI" id="CHEBI:15378"/>
        <dbReference type="ChEBI" id="CHEBI:29999"/>
        <dbReference type="ChEBI" id="CHEBI:30616"/>
        <dbReference type="ChEBI" id="CHEBI:83421"/>
        <dbReference type="ChEBI" id="CHEBI:456216"/>
        <dbReference type="EC" id="2.7.11.13"/>
    </reaction>
</comment>
<dbReference type="PROSITE" id="PS00107">
    <property type="entry name" value="PROTEIN_KINASE_ATP"/>
    <property type="match status" value="1"/>
</dbReference>
<dbReference type="Gene3D" id="3.30.200.20">
    <property type="entry name" value="Phosphorylase Kinase, domain 1"/>
    <property type="match status" value="1"/>
</dbReference>
<keyword evidence="15" id="KW-1185">Reference proteome</keyword>
<dbReference type="SMART" id="SM00220">
    <property type="entry name" value="S_TKc"/>
    <property type="match status" value="1"/>
</dbReference>
<dbReference type="GO" id="GO:0004697">
    <property type="term" value="F:diacylglycerol-dependent serine/threonine kinase activity"/>
    <property type="evidence" value="ECO:0007669"/>
    <property type="project" value="UniProtKB-EC"/>
</dbReference>
<evidence type="ECO:0000259" key="13">
    <source>
        <dbReference type="PROSITE" id="PS51285"/>
    </source>
</evidence>
<keyword evidence="4 9" id="KW-0547">Nucleotide-binding</keyword>
<keyword evidence="5" id="KW-0418">Kinase</keyword>
<dbReference type="Pfam" id="PF00069">
    <property type="entry name" value="Pkinase"/>
    <property type="match status" value="1"/>
</dbReference>
<dbReference type="CDD" id="cd05589">
    <property type="entry name" value="STKc_PKN"/>
    <property type="match status" value="1"/>
</dbReference>
<accession>A0AAV5UAP9</accession>
<feature type="compositionally biased region" description="Polar residues" evidence="11">
    <location>
        <begin position="585"/>
        <end position="596"/>
    </location>
</feature>
<feature type="non-terminal residue" evidence="14">
    <location>
        <position position="1"/>
    </location>
</feature>
<name>A0AAV5UAP9_9BILA</name>
<comment type="caution">
    <text evidence="14">The sequence shown here is derived from an EMBL/GenBank/DDBJ whole genome shotgun (WGS) entry which is preliminary data.</text>
</comment>
<evidence type="ECO:0000256" key="1">
    <source>
        <dbReference type="ARBA" id="ARBA00022527"/>
    </source>
</evidence>
<keyword evidence="6 9" id="KW-0067">ATP-binding</keyword>
<dbReference type="PROSITE" id="PS51285">
    <property type="entry name" value="AGC_KINASE_CTER"/>
    <property type="match status" value="1"/>
</dbReference>
<feature type="region of interest" description="Disordered" evidence="11">
    <location>
        <begin position="334"/>
        <end position="385"/>
    </location>
</feature>
<dbReference type="SMART" id="SM00133">
    <property type="entry name" value="S_TK_X"/>
    <property type="match status" value="1"/>
</dbReference>
<feature type="region of interest" description="Disordered" evidence="11">
    <location>
        <begin position="425"/>
        <end position="467"/>
    </location>
</feature>
<evidence type="ECO:0000256" key="10">
    <source>
        <dbReference type="SAM" id="Coils"/>
    </source>
</evidence>
<evidence type="ECO:0000259" key="12">
    <source>
        <dbReference type="PROSITE" id="PS50011"/>
    </source>
</evidence>
<evidence type="ECO:0000256" key="7">
    <source>
        <dbReference type="ARBA" id="ARBA00047272"/>
    </source>
</evidence>
<dbReference type="Pfam" id="PF00433">
    <property type="entry name" value="Pkinase_C"/>
    <property type="match status" value="1"/>
</dbReference>
<evidence type="ECO:0000256" key="9">
    <source>
        <dbReference type="PROSITE-ProRule" id="PRU10141"/>
    </source>
</evidence>
<evidence type="ECO:0000256" key="8">
    <source>
        <dbReference type="ARBA" id="ARBA00047470"/>
    </source>
</evidence>
<feature type="coiled-coil region" evidence="10">
    <location>
        <begin position="177"/>
        <end position="234"/>
    </location>
</feature>
<dbReference type="InterPro" id="IPR011009">
    <property type="entry name" value="Kinase-like_dom_sf"/>
</dbReference>
<evidence type="ECO:0008006" key="16">
    <source>
        <dbReference type="Google" id="ProtNLM"/>
    </source>
</evidence>
<feature type="region of interest" description="Disordered" evidence="11">
    <location>
        <begin position="555"/>
        <end position="596"/>
    </location>
</feature>
<dbReference type="EMBL" id="BTSX01000006">
    <property type="protein sequence ID" value="GMT03632.1"/>
    <property type="molecule type" value="Genomic_DNA"/>
</dbReference>
<evidence type="ECO:0000313" key="15">
    <source>
        <dbReference type="Proteomes" id="UP001432027"/>
    </source>
</evidence>
<dbReference type="AlphaFoldDB" id="A0AAV5UAP9"/>
<keyword evidence="2" id="KW-0597">Phosphoprotein</keyword>